<proteinExistence type="predicted"/>
<protein>
    <submittedName>
        <fullName evidence="2">Uncharacterized protein</fullName>
    </submittedName>
</protein>
<keyword evidence="1" id="KW-1133">Transmembrane helix</keyword>
<dbReference type="AlphaFoldDB" id="A0A1Q5PYT5"/>
<feature type="transmembrane region" description="Helical" evidence="1">
    <location>
        <begin position="7"/>
        <end position="28"/>
    </location>
</feature>
<keyword evidence="3" id="KW-1185">Reference proteome</keyword>
<feature type="transmembrane region" description="Helical" evidence="1">
    <location>
        <begin position="34"/>
        <end position="53"/>
    </location>
</feature>
<dbReference type="EMBL" id="MQVS01000001">
    <property type="protein sequence ID" value="OKL52589.1"/>
    <property type="molecule type" value="Genomic_DNA"/>
</dbReference>
<comment type="caution">
    <text evidence="2">The sequence shown here is derived from an EMBL/GenBank/DDBJ whole genome shotgun (WGS) entry which is preliminary data.</text>
</comment>
<dbReference type="Proteomes" id="UP000185612">
    <property type="component" value="Unassembled WGS sequence"/>
</dbReference>
<evidence type="ECO:0000313" key="3">
    <source>
        <dbReference type="Proteomes" id="UP000185612"/>
    </source>
</evidence>
<accession>A0A1Q5PYT5</accession>
<sequence>MQASKKALLPAATAVATFAIIRIIRRATNNDWNYVLYIIAAIALAIALLVWWLRREKGGYRQILQQERQADPLVLAWPGYFITPGAAPKTFASGMLKNKAVLVAAAHSMRLYTRGAQGLALTAEIPRPAVSDITLGQAPFTSEELYTVAVTGPQGRFEVVLHTVEKLGLASAGKREGTLQIVNQLRAWIGQPPLAMPS</sequence>
<dbReference type="STRING" id="52770.BSZ40_00260"/>
<organism evidence="2 3">
    <name type="scientific">Buchananella hordeovulneris</name>
    <dbReference type="NCBI Taxonomy" id="52770"/>
    <lineage>
        <taxon>Bacteria</taxon>
        <taxon>Bacillati</taxon>
        <taxon>Actinomycetota</taxon>
        <taxon>Actinomycetes</taxon>
        <taxon>Actinomycetales</taxon>
        <taxon>Actinomycetaceae</taxon>
        <taxon>Buchananella</taxon>
    </lineage>
</organism>
<keyword evidence="1" id="KW-0812">Transmembrane</keyword>
<dbReference type="RefSeq" id="WP_073822102.1">
    <property type="nucleotide sequence ID" value="NZ_MQVS01000001.1"/>
</dbReference>
<keyword evidence="1" id="KW-0472">Membrane</keyword>
<gene>
    <name evidence="2" type="ORF">BSZ40_00260</name>
</gene>
<name>A0A1Q5PYT5_9ACTO</name>
<reference evidence="3" key="1">
    <citation type="submission" date="2016-12" db="EMBL/GenBank/DDBJ databases">
        <authorList>
            <person name="Meng X."/>
        </authorList>
    </citation>
    <scope>NUCLEOTIDE SEQUENCE [LARGE SCALE GENOMIC DNA]</scope>
    <source>
        <strain evidence="3">DSM 20732</strain>
    </source>
</reference>
<evidence type="ECO:0000256" key="1">
    <source>
        <dbReference type="SAM" id="Phobius"/>
    </source>
</evidence>
<dbReference type="InParanoid" id="A0A1Q5PYT5"/>
<evidence type="ECO:0000313" key="2">
    <source>
        <dbReference type="EMBL" id="OKL52589.1"/>
    </source>
</evidence>